<dbReference type="GO" id="GO:0016052">
    <property type="term" value="P:carbohydrate catabolic process"/>
    <property type="evidence" value="ECO:0007669"/>
    <property type="project" value="TreeGrafter"/>
</dbReference>
<evidence type="ECO:0000256" key="1">
    <source>
        <dbReference type="ARBA" id="ARBA00010838"/>
    </source>
</evidence>
<evidence type="ECO:0000313" key="5">
    <source>
        <dbReference type="EMBL" id="SNV37869.1"/>
    </source>
</evidence>
<dbReference type="PANTHER" id="PTHR10353:SF136">
    <property type="entry name" value="ARYL-PHOSPHO-BETA-D-GLUCOSIDASE BGLC"/>
    <property type="match status" value="1"/>
</dbReference>
<keyword evidence="5" id="KW-0378">Hydrolase</keyword>
<evidence type="ECO:0000256" key="4">
    <source>
        <dbReference type="RuleBase" id="RU003690"/>
    </source>
</evidence>
<dbReference type="InterPro" id="IPR017853">
    <property type="entry name" value="GH"/>
</dbReference>
<dbReference type="EMBL" id="LT906454">
    <property type="protein sequence ID" value="SNV37869.1"/>
    <property type="molecule type" value="Genomic_DNA"/>
</dbReference>
<sequence length="267" mass="30583">MQLCHDMLPEAKIGPTPNISLVYAASLKPEDVLASQNFNAIRNWLYLDAAVYGVYNNLVWSYLEAYDATPEVTEEDLAIMKAGKPDFIGFNYYNTATAAASDGTESEFTNHADQQSKQGVPNVFRTVDNPNLPKTEFGWGIDPMGFRATVREMYSRYRLPLLVTENGLGAYDTLTEDGKIHDTYRIKYLKDHIEQIQLAISDCVDMMGYNPWSAIDLISTHEGIKKHYGFIYVDRDEFDLKTLKRYRKDSFYWYKRVIESNGQDLSD</sequence>
<dbReference type="PROSITE" id="PS00572">
    <property type="entry name" value="GLYCOSYL_HYDROL_F1_1"/>
    <property type="match status" value="1"/>
</dbReference>
<gene>
    <name evidence="5" type="primary">bglC</name>
    <name evidence="5" type="ORF">SAMEA4504048_00736</name>
</gene>
<dbReference type="PRINTS" id="PR00131">
    <property type="entry name" value="GLHYDRLASE1"/>
</dbReference>
<dbReference type="GO" id="GO:0008706">
    <property type="term" value="F:6-phospho-beta-glucosidase activity"/>
    <property type="evidence" value="ECO:0007669"/>
    <property type="project" value="UniProtKB-EC"/>
</dbReference>
<dbReference type="Pfam" id="PF00232">
    <property type="entry name" value="Glyco_hydro_1"/>
    <property type="match status" value="1"/>
</dbReference>
<dbReference type="Proteomes" id="UP000215144">
    <property type="component" value="Chromosome 1"/>
</dbReference>
<dbReference type="Gene3D" id="3.20.20.80">
    <property type="entry name" value="Glycosidases"/>
    <property type="match status" value="1"/>
</dbReference>
<proteinExistence type="inferred from homology"/>
<reference evidence="5 6" key="1">
    <citation type="submission" date="2017-06" db="EMBL/GenBank/DDBJ databases">
        <authorList>
            <consortium name="Pathogen Informatics"/>
        </authorList>
    </citation>
    <scope>NUCLEOTIDE SEQUENCE [LARGE SCALE GENOMIC DNA]</scope>
    <source>
        <strain evidence="5 6">NCTC11291</strain>
    </source>
</reference>
<evidence type="ECO:0000256" key="2">
    <source>
        <dbReference type="ARBA" id="ARBA00023295"/>
    </source>
</evidence>
<feature type="active site" description="Nucleophile" evidence="3">
    <location>
        <position position="165"/>
    </location>
</feature>
<dbReference type="KEGG" id="saco:SAME_00736"/>
<dbReference type="GO" id="GO:0005829">
    <property type="term" value="C:cytosol"/>
    <property type="evidence" value="ECO:0007669"/>
    <property type="project" value="TreeGrafter"/>
</dbReference>
<keyword evidence="2 5" id="KW-0326">Glycosidase</keyword>
<evidence type="ECO:0000313" key="6">
    <source>
        <dbReference type="Proteomes" id="UP000215144"/>
    </source>
</evidence>
<accession>A0A239WUE9</accession>
<dbReference type="PANTHER" id="PTHR10353">
    <property type="entry name" value="GLYCOSYL HYDROLASE"/>
    <property type="match status" value="1"/>
</dbReference>
<protein>
    <submittedName>
        <fullName evidence="5">6-phospho-beta-glucosidase</fullName>
        <ecNumber evidence="5">3.2.1.86</ecNumber>
    </submittedName>
</protein>
<organism evidence="5 6">
    <name type="scientific">Streptococcus acidominimus</name>
    <dbReference type="NCBI Taxonomy" id="1326"/>
    <lineage>
        <taxon>Bacteria</taxon>
        <taxon>Bacillati</taxon>
        <taxon>Bacillota</taxon>
        <taxon>Bacilli</taxon>
        <taxon>Lactobacillales</taxon>
        <taxon>Streptococcaceae</taxon>
        <taxon>Streptococcus</taxon>
    </lineage>
</organism>
<dbReference type="AlphaFoldDB" id="A0A239WUE9"/>
<dbReference type="InterPro" id="IPR001360">
    <property type="entry name" value="Glyco_hydro_1"/>
</dbReference>
<comment type="similarity">
    <text evidence="1 4">Belongs to the glycosyl hydrolase 1 family.</text>
</comment>
<dbReference type="SUPFAM" id="SSF51445">
    <property type="entry name" value="(Trans)glycosidases"/>
    <property type="match status" value="1"/>
</dbReference>
<evidence type="ECO:0000256" key="3">
    <source>
        <dbReference type="PROSITE-ProRule" id="PRU10055"/>
    </source>
</evidence>
<name>A0A239WUE9_STRAI</name>
<dbReference type="InterPro" id="IPR018120">
    <property type="entry name" value="Glyco_hydro_1_AS"/>
</dbReference>
<dbReference type="EC" id="3.2.1.86" evidence="5"/>